<evidence type="ECO:0000313" key="11">
    <source>
        <dbReference type="EMBL" id="CAJ1965780.1"/>
    </source>
</evidence>
<feature type="domain" description="Ammonium transporter AmtB-like" evidence="10">
    <location>
        <begin position="36"/>
        <end position="419"/>
    </location>
</feature>
<keyword evidence="7" id="KW-0924">Ammonia transport</keyword>
<dbReference type="GO" id="GO:0097272">
    <property type="term" value="P:ammonium homeostasis"/>
    <property type="evidence" value="ECO:0007669"/>
    <property type="project" value="TreeGrafter"/>
</dbReference>
<evidence type="ECO:0000256" key="1">
    <source>
        <dbReference type="ARBA" id="ARBA00004141"/>
    </source>
</evidence>
<organism evidence="11 12">
    <name type="scientific">Cylindrotheca closterium</name>
    <dbReference type="NCBI Taxonomy" id="2856"/>
    <lineage>
        <taxon>Eukaryota</taxon>
        <taxon>Sar</taxon>
        <taxon>Stramenopiles</taxon>
        <taxon>Ochrophyta</taxon>
        <taxon>Bacillariophyta</taxon>
        <taxon>Bacillariophyceae</taxon>
        <taxon>Bacillariophycidae</taxon>
        <taxon>Bacillariales</taxon>
        <taxon>Bacillariaceae</taxon>
        <taxon>Cylindrotheca</taxon>
    </lineage>
</organism>
<keyword evidence="5 9" id="KW-1133">Transmembrane helix</keyword>
<accession>A0AAD2G8T8</accession>
<evidence type="ECO:0000256" key="5">
    <source>
        <dbReference type="ARBA" id="ARBA00022989"/>
    </source>
</evidence>
<dbReference type="PANTHER" id="PTHR11730">
    <property type="entry name" value="AMMONIUM TRANSPORTER"/>
    <property type="match status" value="1"/>
</dbReference>
<dbReference type="InterPro" id="IPR024041">
    <property type="entry name" value="NH4_transpt_AmtB-like_dom"/>
</dbReference>
<feature type="transmembrane region" description="Helical" evidence="9">
    <location>
        <begin position="123"/>
        <end position="142"/>
    </location>
</feature>
<comment type="similarity">
    <text evidence="2">Belongs to the ammonia transporter channel (TC 1.A.11.2) family.</text>
</comment>
<feature type="transmembrane region" description="Helical" evidence="9">
    <location>
        <begin position="189"/>
        <end position="206"/>
    </location>
</feature>
<keyword evidence="3" id="KW-0813">Transport</keyword>
<evidence type="ECO:0000256" key="2">
    <source>
        <dbReference type="ARBA" id="ARBA00005887"/>
    </source>
</evidence>
<dbReference type="PANTHER" id="PTHR11730:SF58">
    <property type="entry name" value="AMMONIUM TRANSPORTER"/>
    <property type="match status" value="1"/>
</dbReference>
<dbReference type="GO" id="GO:0005886">
    <property type="term" value="C:plasma membrane"/>
    <property type="evidence" value="ECO:0007669"/>
    <property type="project" value="TreeGrafter"/>
</dbReference>
<comment type="subcellular location">
    <subcellularLocation>
        <location evidence="1">Membrane</location>
        <topology evidence="1">Multi-pass membrane protein</topology>
    </subcellularLocation>
</comment>
<dbReference type="InterPro" id="IPR018047">
    <property type="entry name" value="Ammonium_transpt_CS"/>
</dbReference>
<keyword evidence="6 9" id="KW-0472">Membrane</keyword>
<gene>
    <name evidence="11" type="ORF">CYCCA115_LOCUS21372</name>
</gene>
<protein>
    <recommendedName>
        <fullName evidence="10">Ammonium transporter AmtB-like domain-containing protein</fullName>
    </recommendedName>
</protein>
<evidence type="ECO:0000256" key="8">
    <source>
        <dbReference type="SAM" id="MobiDB-lite"/>
    </source>
</evidence>
<evidence type="ECO:0000256" key="7">
    <source>
        <dbReference type="ARBA" id="ARBA00023177"/>
    </source>
</evidence>
<dbReference type="SUPFAM" id="SSF111352">
    <property type="entry name" value="Ammonium transporter"/>
    <property type="match status" value="1"/>
</dbReference>
<dbReference type="AlphaFoldDB" id="A0AAD2G8T8"/>
<feature type="transmembrane region" description="Helical" evidence="9">
    <location>
        <begin position="34"/>
        <end position="54"/>
    </location>
</feature>
<feature type="transmembrane region" description="Helical" evidence="9">
    <location>
        <begin position="346"/>
        <end position="367"/>
    </location>
</feature>
<proteinExistence type="inferred from homology"/>
<feature type="transmembrane region" description="Helical" evidence="9">
    <location>
        <begin position="149"/>
        <end position="169"/>
    </location>
</feature>
<feature type="region of interest" description="Disordered" evidence="8">
    <location>
        <begin position="493"/>
        <end position="512"/>
    </location>
</feature>
<evidence type="ECO:0000313" key="12">
    <source>
        <dbReference type="Proteomes" id="UP001295423"/>
    </source>
</evidence>
<dbReference type="Pfam" id="PF00909">
    <property type="entry name" value="Ammonium_transp"/>
    <property type="match status" value="1"/>
</dbReference>
<evidence type="ECO:0000256" key="6">
    <source>
        <dbReference type="ARBA" id="ARBA00023136"/>
    </source>
</evidence>
<dbReference type="EMBL" id="CAKOGP040002225">
    <property type="protein sequence ID" value="CAJ1965780.1"/>
    <property type="molecule type" value="Genomic_DNA"/>
</dbReference>
<keyword evidence="12" id="KW-1185">Reference proteome</keyword>
<feature type="transmembrane region" description="Helical" evidence="9">
    <location>
        <begin position="257"/>
        <end position="279"/>
    </location>
</feature>
<evidence type="ECO:0000259" key="10">
    <source>
        <dbReference type="Pfam" id="PF00909"/>
    </source>
</evidence>
<comment type="caution">
    <text evidence="11">The sequence shown here is derived from an EMBL/GenBank/DDBJ whole genome shotgun (WGS) entry which is preliminary data.</text>
</comment>
<sequence length="548" mass="59684">MEETFTCDSLGEACPDLATILAINRYNESWKDDATWILTSSFVILTMQSGFGLLEIGASSAGNEVNTMLKNVADILFGALAFYCVGYGIAYGDPSNSFMGLGDFFPDGDTDAAVKSGILYSRYLFQLSFAATSATIVSGCIAMRMRFEVYCLFAFYAVVIYSFVAHWVWADNGWLLQRGFHDFAGGSAVHLHGAVNGLVAILFVGPRRGRFDGSRPESDFEESSPTSMLFGLFTLWWGWIGFNCGSTFGITNDKWLVAARAGVNTINASAAGGMFAMIYSKVRSRGKYIHPADVVNGILGALVASSPTCACVHTYDSLAIGAIGSLFCNWTNDYLIKQRLRLDDPVGAIGVHAAGGLWGVMAVGLFADKNLPGLDLDVSGLFRGDGFELMGRQLIGLAAISGWSLLTMPPFFYIVGILFSRDWKNPRKGLRHEFIQMDRFIHGCTEDPTDKITEEITKALQSRDQRYGTNNTNSRRSILLSAPNPYQSHVLTLDDTGDSKTADGASLSAPESAREIAIENAGETIYTPKTPTIADQVVHSWEMSERTL</sequence>
<dbReference type="PROSITE" id="PS01219">
    <property type="entry name" value="AMMONIUM_TRANSP"/>
    <property type="match status" value="1"/>
</dbReference>
<keyword evidence="4 9" id="KW-0812">Transmembrane</keyword>
<name>A0AAD2G8T8_9STRA</name>
<evidence type="ECO:0000256" key="9">
    <source>
        <dbReference type="SAM" id="Phobius"/>
    </source>
</evidence>
<dbReference type="Gene3D" id="1.10.3430.10">
    <property type="entry name" value="Ammonium transporter AmtB like domains"/>
    <property type="match status" value="1"/>
</dbReference>
<dbReference type="GO" id="GO:0008519">
    <property type="term" value="F:ammonium channel activity"/>
    <property type="evidence" value="ECO:0007669"/>
    <property type="project" value="InterPro"/>
</dbReference>
<evidence type="ECO:0000256" key="4">
    <source>
        <dbReference type="ARBA" id="ARBA00022692"/>
    </source>
</evidence>
<dbReference type="InterPro" id="IPR029020">
    <property type="entry name" value="Ammonium/urea_transptr"/>
</dbReference>
<feature type="transmembrane region" description="Helical" evidence="9">
    <location>
        <begin position="227"/>
        <end position="251"/>
    </location>
</feature>
<reference evidence="11" key="1">
    <citation type="submission" date="2023-08" db="EMBL/GenBank/DDBJ databases">
        <authorList>
            <person name="Audoor S."/>
            <person name="Bilcke G."/>
        </authorList>
    </citation>
    <scope>NUCLEOTIDE SEQUENCE</scope>
</reference>
<dbReference type="Proteomes" id="UP001295423">
    <property type="component" value="Unassembled WGS sequence"/>
</dbReference>
<feature type="transmembrane region" description="Helical" evidence="9">
    <location>
        <begin position="394"/>
        <end position="419"/>
    </location>
</feature>
<dbReference type="FunFam" id="1.10.3430.10:FF:000008">
    <property type="entry name" value="Ammonium transporter"/>
    <property type="match status" value="1"/>
</dbReference>
<evidence type="ECO:0000256" key="3">
    <source>
        <dbReference type="ARBA" id="ARBA00022448"/>
    </source>
</evidence>
<feature type="transmembrane region" description="Helical" evidence="9">
    <location>
        <begin position="75"/>
        <end position="92"/>
    </location>
</feature>